<reference evidence="2 3" key="1">
    <citation type="journal article" date="2019" name="Nat. Ecol. Evol.">
        <title>Megaphylogeny resolves global patterns of mushroom evolution.</title>
        <authorList>
            <person name="Varga T."/>
            <person name="Krizsan K."/>
            <person name="Foldi C."/>
            <person name="Dima B."/>
            <person name="Sanchez-Garcia M."/>
            <person name="Sanchez-Ramirez S."/>
            <person name="Szollosi G.J."/>
            <person name="Szarkandi J.G."/>
            <person name="Papp V."/>
            <person name="Albert L."/>
            <person name="Andreopoulos W."/>
            <person name="Angelini C."/>
            <person name="Antonin V."/>
            <person name="Barry K.W."/>
            <person name="Bougher N.L."/>
            <person name="Buchanan P."/>
            <person name="Buyck B."/>
            <person name="Bense V."/>
            <person name="Catcheside P."/>
            <person name="Chovatia M."/>
            <person name="Cooper J."/>
            <person name="Damon W."/>
            <person name="Desjardin D."/>
            <person name="Finy P."/>
            <person name="Geml J."/>
            <person name="Haridas S."/>
            <person name="Hughes K."/>
            <person name="Justo A."/>
            <person name="Karasinski D."/>
            <person name="Kautmanova I."/>
            <person name="Kiss B."/>
            <person name="Kocsube S."/>
            <person name="Kotiranta H."/>
            <person name="LaButti K.M."/>
            <person name="Lechner B.E."/>
            <person name="Liimatainen K."/>
            <person name="Lipzen A."/>
            <person name="Lukacs Z."/>
            <person name="Mihaltcheva S."/>
            <person name="Morgado L.N."/>
            <person name="Niskanen T."/>
            <person name="Noordeloos M.E."/>
            <person name="Ohm R.A."/>
            <person name="Ortiz-Santana B."/>
            <person name="Ovrebo C."/>
            <person name="Racz N."/>
            <person name="Riley R."/>
            <person name="Savchenko A."/>
            <person name="Shiryaev A."/>
            <person name="Soop K."/>
            <person name="Spirin V."/>
            <person name="Szebenyi C."/>
            <person name="Tomsovsky M."/>
            <person name="Tulloss R.E."/>
            <person name="Uehling J."/>
            <person name="Grigoriev I.V."/>
            <person name="Vagvolgyi C."/>
            <person name="Papp T."/>
            <person name="Martin F.M."/>
            <person name="Miettinen O."/>
            <person name="Hibbett D.S."/>
            <person name="Nagy L.G."/>
        </authorList>
    </citation>
    <scope>NUCLEOTIDE SEQUENCE [LARGE SCALE GENOMIC DNA]</scope>
    <source>
        <strain evidence="2 3">CBS 962.96</strain>
    </source>
</reference>
<dbReference type="AlphaFoldDB" id="A0A4S8KY91"/>
<evidence type="ECO:0000313" key="2">
    <source>
        <dbReference type="EMBL" id="THU80997.1"/>
    </source>
</evidence>
<evidence type="ECO:0000313" key="3">
    <source>
        <dbReference type="Proteomes" id="UP000297245"/>
    </source>
</evidence>
<dbReference type="EMBL" id="ML179851">
    <property type="protein sequence ID" value="THU80997.1"/>
    <property type="molecule type" value="Genomic_DNA"/>
</dbReference>
<evidence type="ECO:0000256" key="1">
    <source>
        <dbReference type="SAM" id="MobiDB-lite"/>
    </source>
</evidence>
<organism evidence="2 3">
    <name type="scientific">Dendrothele bispora (strain CBS 962.96)</name>
    <dbReference type="NCBI Taxonomy" id="1314807"/>
    <lineage>
        <taxon>Eukaryota</taxon>
        <taxon>Fungi</taxon>
        <taxon>Dikarya</taxon>
        <taxon>Basidiomycota</taxon>
        <taxon>Agaricomycotina</taxon>
        <taxon>Agaricomycetes</taxon>
        <taxon>Agaricomycetidae</taxon>
        <taxon>Agaricales</taxon>
        <taxon>Agaricales incertae sedis</taxon>
        <taxon>Dendrothele</taxon>
    </lineage>
</organism>
<proteinExistence type="predicted"/>
<gene>
    <name evidence="2" type="ORF">K435DRAFT_809448</name>
</gene>
<dbReference type="Proteomes" id="UP000297245">
    <property type="component" value="Unassembled WGS sequence"/>
</dbReference>
<feature type="region of interest" description="Disordered" evidence="1">
    <location>
        <begin position="93"/>
        <end position="114"/>
    </location>
</feature>
<sequence length="114" mass="12632">MRIKKESRKGLCQLRQDITKSVGSSGNPSDYHPRMRIGLQATHHPSGCHPNPTQSDPVGALLKIVLMFLVQAPSQRVFARVLQVMMEVTNQEVETLQEGESNGKHLDSSEEEPG</sequence>
<keyword evidence="3" id="KW-1185">Reference proteome</keyword>
<accession>A0A4S8KY91</accession>
<protein>
    <submittedName>
        <fullName evidence="2">Uncharacterized protein</fullName>
    </submittedName>
</protein>
<name>A0A4S8KY91_DENBC</name>